<dbReference type="Gene3D" id="1.10.10.2360">
    <property type="match status" value="1"/>
</dbReference>
<evidence type="ECO:0000313" key="2">
    <source>
        <dbReference type="Proteomes" id="UP000187203"/>
    </source>
</evidence>
<organism evidence="1 2">
    <name type="scientific">Corchorus olitorius</name>
    <dbReference type="NCBI Taxonomy" id="93759"/>
    <lineage>
        <taxon>Eukaryota</taxon>
        <taxon>Viridiplantae</taxon>
        <taxon>Streptophyta</taxon>
        <taxon>Embryophyta</taxon>
        <taxon>Tracheophyta</taxon>
        <taxon>Spermatophyta</taxon>
        <taxon>Magnoliopsida</taxon>
        <taxon>eudicotyledons</taxon>
        <taxon>Gunneridae</taxon>
        <taxon>Pentapetalae</taxon>
        <taxon>rosids</taxon>
        <taxon>malvids</taxon>
        <taxon>Malvales</taxon>
        <taxon>Malvaceae</taxon>
        <taxon>Grewioideae</taxon>
        <taxon>Apeibeae</taxon>
        <taxon>Corchorus</taxon>
    </lineage>
</organism>
<gene>
    <name evidence="1" type="ORF">COLO4_11097</name>
</gene>
<dbReference type="PANTHER" id="PTHR23198">
    <property type="entry name" value="NUCLEOPORIN"/>
    <property type="match status" value="1"/>
</dbReference>
<dbReference type="EMBL" id="AWUE01014636">
    <property type="protein sequence ID" value="OMP02439.1"/>
    <property type="molecule type" value="Genomic_DNA"/>
</dbReference>
<name>A0A1R3K5T4_9ROSI</name>
<dbReference type="OrthoDB" id="3797628at2759"/>
<sequence>MNPSSSASVFGTPMVAFAPSGGGCCTPPFLRNGAESNNNAQLLGTGSAFVTSTTPPATVVQVPTTVTFGVGSIMNATGSAFGTSTTPATVVEIPVRVIPAASFGSLSTPSFCFDSTAPGLAFFRQPSSPVPEATHFLGCRCNACAAKSRPPPFAATPQYSSGEEVEGKGSKVVPYRATSEEPYYIGVRENLKVQSISAMSVYNGKSHEVLRWEDYQLGQKGTPPNPFQLSPPKFTFLPEPQPQSGEKGTPTTSPPTYFSVFQATSDTPKEPIFGKPRQPQPERWFRQNVNVIRNPFQSTSPTPSTSSIFSQTIFNTPSFSGNEVLDNPEEPIFGKVRHYFIIQGQ</sequence>
<dbReference type="GO" id="GO:0003723">
    <property type="term" value="F:RNA binding"/>
    <property type="evidence" value="ECO:0007669"/>
    <property type="project" value="TreeGrafter"/>
</dbReference>
<accession>A0A1R3K5T4</accession>
<dbReference type="GO" id="GO:0044614">
    <property type="term" value="C:nuclear pore cytoplasmic filaments"/>
    <property type="evidence" value="ECO:0007669"/>
    <property type="project" value="TreeGrafter"/>
</dbReference>
<dbReference type="PANTHER" id="PTHR23198:SF6">
    <property type="entry name" value="NUCLEAR PORE COMPLEX PROTEIN NUP98-NUP96"/>
    <property type="match status" value="1"/>
</dbReference>
<protein>
    <submittedName>
        <fullName evidence="1">Nuclear pore complex protein Nup98-Nup96-like isoform 1</fullName>
    </submittedName>
</protein>
<dbReference type="GO" id="GO:0006405">
    <property type="term" value="P:RNA export from nucleus"/>
    <property type="evidence" value="ECO:0007669"/>
    <property type="project" value="TreeGrafter"/>
</dbReference>
<dbReference type="GO" id="GO:0017056">
    <property type="term" value="F:structural constituent of nuclear pore"/>
    <property type="evidence" value="ECO:0007669"/>
    <property type="project" value="TreeGrafter"/>
</dbReference>
<dbReference type="GO" id="GO:0006606">
    <property type="term" value="P:protein import into nucleus"/>
    <property type="evidence" value="ECO:0007669"/>
    <property type="project" value="TreeGrafter"/>
</dbReference>
<dbReference type="GO" id="GO:0034398">
    <property type="term" value="P:telomere tethering at nuclear periphery"/>
    <property type="evidence" value="ECO:0007669"/>
    <property type="project" value="TreeGrafter"/>
</dbReference>
<keyword evidence="2" id="KW-1185">Reference proteome</keyword>
<comment type="caution">
    <text evidence="1">The sequence shown here is derived from an EMBL/GenBank/DDBJ whole genome shotgun (WGS) entry which is preliminary data.</text>
</comment>
<evidence type="ECO:0000313" key="1">
    <source>
        <dbReference type="EMBL" id="OMP02439.1"/>
    </source>
</evidence>
<dbReference type="Proteomes" id="UP000187203">
    <property type="component" value="Unassembled WGS sequence"/>
</dbReference>
<proteinExistence type="predicted"/>
<dbReference type="InterPro" id="IPR037665">
    <property type="entry name" value="Nucleoporin_S59-like"/>
</dbReference>
<dbReference type="STRING" id="93759.A0A1R3K5T4"/>
<reference evidence="2" key="1">
    <citation type="submission" date="2013-09" db="EMBL/GenBank/DDBJ databases">
        <title>Corchorus olitorius genome sequencing.</title>
        <authorList>
            <person name="Alam M."/>
            <person name="Haque M.S."/>
            <person name="Islam M.S."/>
            <person name="Emdad E.M."/>
            <person name="Islam M.M."/>
            <person name="Ahmed B."/>
            <person name="Halim A."/>
            <person name="Hossen Q.M.M."/>
            <person name="Hossain M.Z."/>
            <person name="Ahmed R."/>
            <person name="Khan M.M."/>
            <person name="Islam R."/>
            <person name="Rashid M.M."/>
            <person name="Khan S.A."/>
            <person name="Rahman M.S."/>
            <person name="Alam M."/>
            <person name="Yahiya A.S."/>
            <person name="Khan M.S."/>
            <person name="Azam M.S."/>
            <person name="Haque T."/>
            <person name="Lashkar M.Z.H."/>
            <person name="Akhand A.I."/>
            <person name="Morshed G."/>
            <person name="Roy S."/>
            <person name="Uddin K.S."/>
            <person name="Rabeya T."/>
            <person name="Hossain A.S."/>
            <person name="Chowdhury A."/>
            <person name="Snigdha A.R."/>
            <person name="Mortoza M.S."/>
            <person name="Matin S.A."/>
            <person name="Hoque S.M.E."/>
            <person name="Islam M.K."/>
            <person name="Roy D.K."/>
            <person name="Haider R."/>
            <person name="Moosa M.M."/>
            <person name="Elias S.M."/>
            <person name="Hasan A.M."/>
            <person name="Jahan S."/>
            <person name="Shafiuddin M."/>
            <person name="Mahmood N."/>
            <person name="Shommy N.S."/>
        </authorList>
    </citation>
    <scope>NUCLEOTIDE SEQUENCE [LARGE SCALE GENOMIC DNA]</scope>
    <source>
        <strain evidence="2">cv. O-4</strain>
    </source>
</reference>
<dbReference type="AlphaFoldDB" id="A0A1R3K5T4"/>
<dbReference type="GO" id="GO:0000973">
    <property type="term" value="P:post-transcriptional tethering of RNA polymerase II gene DNA at nuclear periphery"/>
    <property type="evidence" value="ECO:0007669"/>
    <property type="project" value="TreeGrafter"/>
</dbReference>
<dbReference type="GO" id="GO:0008139">
    <property type="term" value="F:nuclear localization sequence binding"/>
    <property type="evidence" value="ECO:0007669"/>
    <property type="project" value="TreeGrafter"/>
</dbReference>